<proteinExistence type="predicted"/>
<dbReference type="InterPro" id="IPR013154">
    <property type="entry name" value="ADH-like_N"/>
</dbReference>
<evidence type="ECO:0000256" key="1">
    <source>
        <dbReference type="ARBA" id="ARBA00022857"/>
    </source>
</evidence>
<dbReference type="Pfam" id="PF13602">
    <property type="entry name" value="ADH_zinc_N_2"/>
    <property type="match status" value="1"/>
</dbReference>
<evidence type="ECO:0000256" key="2">
    <source>
        <dbReference type="ARBA" id="ARBA00023002"/>
    </source>
</evidence>
<dbReference type="CDD" id="cd08268">
    <property type="entry name" value="MDR2"/>
    <property type="match status" value="1"/>
</dbReference>
<sequence>MPRIVRFHETGGPEVLRIEEQPRREPREGEVRIKVRAIGLNRAEAMFRLGQYLETPSLPSTLGYEASGIVDAVGPGVDGFRPGQAVSTIPAFSMMQYGMYGDEVIAPVHAVVANPDHLGFNEAAASWMQYLTAWGALVDLAHVHTGDFVLIPAATSSVGLAAIQISLAAGARPIALTRSGAKQAALERAAPGVPVIRTGEQDLVAEVQRLTDGKGARIGFDPVGGPTVEKLANALSEGGILFEYGALSPEPTPFPLFAALGKGLTIRGYTLFEISRDPARLQAGKSYVLEGLASGRLKPVIARTFPLEQIVEAHRFLESNEQVGKIVVTVGD</sequence>
<dbReference type="AlphaFoldDB" id="A0A5R9J8V6"/>
<dbReference type="OrthoDB" id="9805883at2"/>
<dbReference type="GO" id="GO:0016651">
    <property type="term" value="F:oxidoreductase activity, acting on NAD(P)H"/>
    <property type="evidence" value="ECO:0007669"/>
    <property type="project" value="TreeGrafter"/>
</dbReference>
<evidence type="ECO:0000259" key="3">
    <source>
        <dbReference type="SMART" id="SM00829"/>
    </source>
</evidence>
<dbReference type="PANTHER" id="PTHR48106">
    <property type="entry name" value="QUINONE OXIDOREDUCTASE PIG3-RELATED"/>
    <property type="match status" value="1"/>
</dbReference>
<dbReference type="EMBL" id="VCDI01000002">
    <property type="protein sequence ID" value="TLU73223.1"/>
    <property type="molecule type" value="Genomic_DNA"/>
</dbReference>
<dbReference type="InterPro" id="IPR020843">
    <property type="entry name" value="ER"/>
</dbReference>
<evidence type="ECO:0000313" key="5">
    <source>
        <dbReference type="Proteomes" id="UP000305654"/>
    </source>
</evidence>
<dbReference type="GO" id="GO:0070402">
    <property type="term" value="F:NADPH binding"/>
    <property type="evidence" value="ECO:0007669"/>
    <property type="project" value="TreeGrafter"/>
</dbReference>
<dbReference type="Gene3D" id="3.90.180.10">
    <property type="entry name" value="Medium-chain alcohol dehydrogenases, catalytic domain"/>
    <property type="match status" value="1"/>
</dbReference>
<keyword evidence="1" id="KW-0521">NADP</keyword>
<feature type="domain" description="Enoyl reductase (ER)" evidence="3">
    <location>
        <begin position="11"/>
        <end position="328"/>
    </location>
</feature>
<dbReference type="Gene3D" id="3.40.50.720">
    <property type="entry name" value="NAD(P)-binding Rossmann-like Domain"/>
    <property type="match status" value="1"/>
</dbReference>
<gene>
    <name evidence="4" type="ORF">FE263_07335</name>
</gene>
<dbReference type="SUPFAM" id="SSF50129">
    <property type="entry name" value="GroES-like"/>
    <property type="match status" value="1"/>
</dbReference>
<reference evidence="4 5" key="1">
    <citation type="submission" date="2019-05" db="EMBL/GenBank/DDBJ databases">
        <authorList>
            <person name="Pankratov T."/>
            <person name="Grouzdev D."/>
        </authorList>
    </citation>
    <scope>NUCLEOTIDE SEQUENCE [LARGE SCALE GENOMIC DNA]</scope>
    <source>
        <strain evidence="4 5">KEBCLARHB70R</strain>
    </source>
</reference>
<dbReference type="SMART" id="SM00829">
    <property type="entry name" value="PKS_ER"/>
    <property type="match status" value="1"/>
</dbReference>
<dbReference type="InterPro" id="IPR011032">
    <property type="entry name" value="GroES-like_sf"/>
</dbReference>
<comment type="caution">
    <text evidence="4">The sequence shown here is derived from an EMBL/GenBank/DDBJ whole genome shotgun (WGS) entry which is preliminary data.</text>
</comment>
<keyword evidence="2" id="KW-0560">Oxidoreductase</keyword>
<keyword evidence="5" id="KW-1185">Reference proteome</keyword>
<dbReference type="Pfam" id="PF08240">
    <property type="entry name" value="ADH_N"/>
    <property type="match status" value="1"/>
</dbReference>
<dbReference type="RefSeq" id="WP_138325304.1">
    <property type="nucleotide sequence ID" value="NZ_VCDI01000002.1"/>
</dbReference>
<dbReference type="SUPFAM" id="SSF51735">
    <property type="entry name" value="NAD(P)-binding Rossmann-fold domains"/>
    <property type="match status" value="1"/>
</dbReference>
<dbReference type="PANTHER" id="PTHR48106:SF5">
    <property type="entry name" value="ZINC-CONTAINING ALCOHOL DEHYDROGENASE"/>
    <property type="match status" value="1"/>
</dbReference>
<dbReference type="InterPro" id="IPR036291">
    <property type="entry name" value="NAD(P)-bd_dom_sf"/>
</dbReference>
<evidence type="ECO:0000313" key="4">
    <source>
        <dbReference type="EMBL" id="TLU73223.1"/>
    </source>
</evidence>
<protein>
    <submittedName>
        <fullName evidence="4">Zinc-binding dehydrogenase</fullName>
    </submittedName>
</protein>
<dbReference type="Proteomes" id="UP000305654">
    <property type="component" value="Unassembled WGS sequence"/>
</dbReference>
<organism evidence="4 5">
    <name type="scientific">Lichenicoccus roseus</name>
    <dbReference type="NCBI Taxonomy" id="2683649"/>
    <lineage>
        <taxon>Bacteria</taxon>
        <taxon>Pseudomonadati</taxon>
        <taxon>Pseudomonadota</taxon>
        <taxon>Alphaproteobacteria</taxon>
        <taxon>Acetobacterales</taxon>
        <taxon>Acetobacteraceae</taxon>
        <taxon>Lichenicoccus</taxon>
    </lineage>
</organism>
<accession>A0A5R9J8V6</accession>
<name>A0A5R9J8V6_9PROT</name>